<feature type="domain" description="Amine oxidase" evidence="2">
    <location>
        <begin position="105"/>
        <end position="364"/>
    </location>
</feature>
<dbReference type="InterPro" id="IPR050703">
    <property type="entry name" value="Flavin_MAO"/>
</dbReference>
<dbReference type="AlphaFoldDB" id="A0A090F202"/>
<dbReference type="PANTHER" id="PTHR43563:SF1">
    <property type="entry name" value="AMINE OXIDASE [FLAVIN-CONTAINING] B"/>
    <property type="match status" value="1"/>
</dbReference>
<dbReference type="SUPFAM" id="SSF51905">
    <property type="entry name" value="FAD/NAD(P)-binding domain"/>
    <property type="match status" value="1"/>
</dbReference>
<dbReference type="InterPro" id="IPR036188">
    <property type="entry name" value="FAD/NAD-bd_sf"/>
</dbReference>
<dbReference type="Proteomes" id="UP000046373">
    <property type="component" value="Unassembled WGS sequence"/>
</dbReference>
<evidence type="ECO:0000256" key="1">
    <source>
        <dbReference type="ARBA" id="ARBA00005995"/>
    </source>
</evidence>
<proteinExistence type="inferred from homology"/>
<reference evidence="3 4" key="1">
    <citation type="submission" date="2014-08" db="EMBL/GenBank/DDBJ databases">
        <authorList>
            <person name="Moulin Lionel"/>
        </authorList>
    </citation>
    <scope>NUCLEOTIDE SEQUENCE [LARGE SCALE GENOMIC DNA]</scope>
</reference>
<dbReference type="Pfam" id="PF01593">
    <property type="entry name" value="Amino_oxidase"/>
    <property type="match status" value="1"/>
</dbReference>
<comment type="similarity">
    <text evidence="1">Belongs to the flavin monoamine oxidase family.</text>
</comment>
<name>A0A090F202_MESPL</name>
<dbReference type="Pfam" id="PF13450">
    <property type="entry name" value="NAD_binding_8"/>
    <property type="match status" value="1"/>
</dbReference>
<dbReference type="GeneID" id="31890412"/>
<dbReference type="GO" id="GO:0016491">
    <property type="term" value="F:oxidoreductase activity"/>
    <property type="evidence" value="ECO:0007669"/>
    <property type="project" value="InterPro"/>
</dbReference>
<evidence type="ECO:0000313" key="3">
    <source>
        <dbReference type="EMBL" id="CDX35541.1"/>
    </source>
</evidence>
<gene>
    <name evidence="3" type="ORF">MPLDJ20_20235</name>
</gene>
<dbReference type="Gene3D" id="3.50.50.60">
    <property type="entry name" value="FAD/NAD(P)-binding domain"/>
    <property type="match status" value="2"/>
</dbReference>
<dbReference type="PRINTS" id="PR00420">
    <property type="entry name" value="RNGMNOXGNASE"/>
</dbReference>
<dbReference type="PANTHER" id="PTHR43563">
    <property type="entry name" value="AMINE OXIDASE"/>
    <property type="match status" value="1"/>
</dbReference>
<dbReference type="InterPro" id="IPR002937">
    <property type="entry name" value="Amino_oxidase"/>
</dbReference>
<evidence type="ECO:0000259" key="2">
    <source>
        <dbReference type="Pfam" id="PF01593"/>
    </source>
</evidence>
<sequence length="379" mass="40858">MACSISQSILVVGGGLAGLAAAYRLHRAGLEFTMIEARERLGGRIFTAGPAGEVSNDGFDLGPSWLWPDMHPAVRRFADELGLAFFPQHADGAMLFQRSQEVEPERYRVLRQEPPSMRLVGGSGSIISALAARFPQGRIRLGARAISIVRTIKGVMVRFQVADGSFEDLETGHVIFAMPPRLLAETMEFDPAPDGSCQRLWRDTPTWMAPHAKFFALYDTPFWRPAGLSGAAQSMTGPLVEIHDTTTASGKAAIFGFVGVPAQYRRQGGGKAIINAAVAQLGQLFGPEALTPVTTLYKDWAADSSTATSLDQVGTGHPAGGKREWVDRNWRDWITLAGSETAAHDPGYLAGAIEAGERAAVRLIDRQIDKSVLPTAFGQ</sequence>
<evidence type="ECO:0000313" key="4">
    <source>
        <dbReference type="Proteomes" id="UP000046373"/>
    </source>
</evidence>
<protein>
    <submittedName>
        <fullName evidence="3">Amine oxidase</fullName>
    </submittedName>
</protein>
<dbReference type="EMBL" id="CCNB01000012">
    <property type="protein sequence ID" value="CDX35541.1"/>
    <property type="molecule type" value="Genomic_DNA"/>
</dbReference>
<dbReference type="SUPFAM" id="SSF54373">
    <property type="entry name" value="FAD-linked reductases, C-terminal domain"/>
    <property type="match status" value="1"/>
</dbReference>
<accession>A0A090F202</accession>
<organism evidence="3 4">
    <name type="scientific">Mesorhizobium plurifarium</name>
    <dbReference type="NCBI Taxonomy" id="69974"/>
    <lineage>
        <taxon>Bacteria</taxon>
        <taxon>Pseudomonadati</taxon>
        <taxon>Pseudomonadota</taxon>
        <taxon>Alphaproteobacteria</taxon>
        <taxon>Hyphomicrobiales</taxon>
        <taxon>Phyllobacteriaceae</taxon>
        <taxon>Mesorhizobium</taxon>
    </lineage>
</organism>